<evidence type="ECO:0000256" key="5">
    <source>
        <dbReference type="ARBA" id="ARBA00067910"/>
    </source>
</evidence>
<proteinExistence type="predicted"/>
<dbReference type="Gene3D" id="2.30.29.30">
    <property type="entry name" value="Pleckstrin-homology domain (PH domain)/Phosphotyrosine-binding domain (PTB)"/>
    <property type="match status" value="1"/>
</dbReference>
<dbReference type="SMART" id="SM01196">
    <property type="entry name" value="FERM_C"/>
    <property type="match status" value="1"/>
</dbReference>
<keyword evidence="9" id="KW-1185">Reference proteome</keyword>
<comment type="subcellular location">
    <subcellularLocation>
        <location evidence="1">Membrane</location>
        <topology evidence="1">Single-pass membrane protein</topology>
    </subcellularLocation>
</comment>
<dbReference type="InterPro" id="IPR011993">
    <property type="entry name" value="PH-like_dom_sf"/>
</dbReference>
<dbReference type="FunFam" id="3.10.20.90:FF:000002">
    <property type="entry name" value="Erythrocyte protein band 4.1-like 3"/>
    <property type="match status" value="1"/>
</dbReference>
<sequence>MKMLRFRSPSIRSLDQETLCTIRLLDDSEISCSIQRDTKGQFLLDHVCNHYNLLEKDYFGIRYVDPEKQRHWLDPSKPVVRQMKAQQPYMMCFRVKFYPNEPMKIKEELTRYLLYLQLKRDVYHGRLLCPFADAAYLGACIIQGELGDYDPDEHPSDYIRDFKLFPKQSLKLERKIIEIHKNELRGQSAALAELNMVQRAHTLETYGVDPHPCKDFTGSTAFLGFTATGFVVFQGNKRIHLLKWADVSKLKFEGKTFYVIGIQKEKKLVLTFHTSTPAACKHLWKCGVENQAFYKCAKSSQIKTVSSSNIFFKGSRYRYSGRVAKEVIEASSKIQRDPPTVRSPCASMLPTPVEDNQGGVDLLFSSPVQSPAWLLRELHADPDIQAQLEAERERDRAYERVRQAGRSRVGGVLSSGLRLLSSNERANACLLSVARFVAVVTGVLLVVVPTLLLLLESDIDVSFLHEIRQTPEFQQFHYEYYCPLRRWALCKIGKALEKLWSD</sequence>
<reference evidence="8" key="1">
    <citation type="submission" date="2025-08" db="UniProtKB">
        <authorList>
            <consortium name="Ensembl"/>
        </authorList>
    </citation>
    <scope>IDENTIFICATION</scope>
</reference>
<dbReference type="Pfam" id="PF09379">
    <property type="entry name" value="FERM_N"/>
    <property type="match status" value="1"/>
</dbReference>
<dbReference type="InterPro" id="IPR018979">
    <property type="entry name" value="FERM_N"/>
</dbReference>
<feature type="domain" description="FERM" evidence="7">
    <location>
        <begin position="18"/>
        <end position="298"/>
    </location>
</feature>
<dbReference type="Ensembl" id="ENSGMOT00000041036.1">
    <property type="protein sequence ID" value="ENSGMOP00000056190.1"/>
    <property type="gene ID" value="ENSGMOG00000010103.2"/>
</dbReference>
<organism evidence="8 9">
    <name type="scientific">Gadus morhua</name>
    <name type="common">Atlantic cod</name>
    <dbReference type="NCBI Taxonomy" id="8049"/>
    <lineage>
        <taxon>Eukaryota</taxon>
        <taxon>Metazoa</taxon>
        <taxon>Chordata</taxon>
        <taxon>Craniata</taxon>
        <taxon>Vertebrata</taxon>
        <taxon>Euteleostomi</taxon>
        <taxon>Actinopterygii</taxon>
        <taxon>Neopterygii</taxon>
        <taxon>Teleostei</taxon>
        <taxon>Neoteleostei</taxon>
        <taxon>Acanthomorphata</taxon>
        <taxon>Zeiogadaria</taxon>
        <taxon>Gadariae</taxon>
        <taxon>Gadiformes</taxon>
        <taxon>Gadoidei</taxon>
        <taxon>Gadidae</taxon>
        <taxon>Gadus</taxon>
    </lineage>
</organism>
<dbReference type="Pfam" id="PF00373">
    <property type="entry name" value="FERM_M"/>
    <property type="match status" value="1"/>
</dbReference>
<dbReference type="SUPFAM" id="SSF50729">
    <property type="entry name" value="PH domain-like"/>
    <property type="match status" value="1"/>
</dbReference>
<dbReference type="CDD" id="cd14473">
    <property type="entry name" value="FERM_B-lobe"/>
    <property type="match status" value="1"/>
</dbReference>
<keyword evidence="4 6" id="KW-0472">Membrane</keyword>
<dbReference type="GO" id="GO:0005856">
    <property type="term" value="C:cytoskeleton"/>
    <property type="evidence" value="ECO:0007669"/>
    <property type="project" value="TreeGrafter"/>
</dbReference>
<dbReference type="Gene3D" id="1.20.80.10">
    <property type="match status" value="1"/>
</dbReference>
<dbReference type="PANTHER" id="PTHR23280:SF8">
    <property type="entry name" value="FERM DOMAIN-CONTAINING PROTEIN 3"/>
    <property type="match status" value="1"/>
</dbReference>
<dbReference type="InterPro" id="IPR014847">
    <property type="entry name" value="FA"/>
</dbReference>
<accession>A0A8C5C7J4</accession>
<evidence type="ECO:0000256" key="6">
    <source>
        <dbReference type="SAM" id="Phobius"/>
    </source>
</evidence>
<evidence type="ECO:0000259" key="7">
    <source>
        <dbReference type="PROSITE" id="PS50057"/>
    </source>
</evidence>
<dbReference type="InterPro" id="IPR019749">
    <property type="entry name" value="Band_41_domain"/>
</dbReference>
<dbReference type="FunFam" id="2.30.29.30:FF:000043">
    <property type="entry name" value="FERM domain-containing protein 5"/>
    <property type="match status" value="1"/>
</dbReference>
<evidence type="ECO:0000256" key="3">
    <source>
        <dbReference type="ARBA" id="ARBA00022989"/>
    </source>
</evidence>
<name>A0A8C5C7J4_GADMO</name>
<dbReference type="InterPro" id="IPR029071">
    <property type="entry name" value="Ubiquitin-like_domsf"/>
</dbReference>
<dbReference type="PRINTS" id="PR00661">
    <property type="entry name" value="ERMFAMILY"/>
</dbReference>
<dbReference type="GeneTree" id="ENSGT00940000158577"/>
<dbReference type="Gene3D" id="3.10.20.90">
    <property type="entry name" value="Phosphatidylinositol 3-kinase Catalytic Subunit, Chain A, domain 1"/>
    <property type="match status" value="1"/>
</dbReference>
<evidence type="ECO:0000313" key="8">
    <source>
        <dbReference type="Ensembl" id="ENSGMOP00000056190.1"/>
    </source>
</evidence>
<dbReference type="InterPro" id="IPR000798">
    <property type="entry name" value="Ez/rad/moesin-like"/>
</dbReference>
<dbReference type="InterPro" id="IPR019747">
    <property type="entry name" value="FERM_CS"/>
</dbReference>
<dbReference type="SMART" id="SM00295">
    <property type="entry name" value="B41"/>
    <property type="match status" value="1"/>
</dbReference>
<reference evidence="8" key="2">
    <citation type="submission" date="2025-09" db="UniProtKB">
        <authorList>
            <consortium name="Ensembl"/>
        </authorList>
    </citation>
    <scope>IDENTIFICATION</scope>
</reference>
<dbReference type="SUPFAM" id="SSF47031">
    <property type="entry name" value="Second domain of FERM"/>
    <property type="match status" value="1"/>
</dbReference>
<dbReference type="Pfam" id="PF08736">
    <property type="entry name" value="FA"/>
    <property type="match status" value="1"/>
</dbReference>
<evidence type="ECO:0000256" key="4">
    <source>
        <dbReference type="ARBA" id="ARBA00023136"/>
    </source>
</evidence>
<dbReference type="CDD" id="cd17102">
    <property type="entry name" value="FERM_F1_FRMD3"/>
    <property type="match status" value="1"/>
</dbReference>
<evidence type="ECO:0000256" key="2">
    <source>
        <dbReference type="ARBA" id="ARBA00022692"/>
    </source>
</evidence>
<dbReference type="FunFam" id="1.20.80.10:FF:000006">
    <property type="entry name" value="FERM domain-containing protein 5 isoform X1"/>
    <property type="match status" value="1"/>
</dbReference>
<dbReference type="InterPro" id="IPR019748">
    <property type="entry name" value="FERM_central"/>
</dbReference>
<dbReference type="PROSITE" id="PS00660">
    <property type="entry name" value="FERM_1"/>
    <property type="match status" value="1"/>
</dbReference>
<dbReference type="GO" id="GO:0016020">
    <property type="term" value="C:membrane"/>
    <property type="evidence" value="ECO:0007669"/>
    <property type="project" value="UniProtKB-SubCell"/>
</dbReference>
<protein>
    <recommendedName>
        <fullName evidence="5">FERM domain-containing protein 3</fullName>
    </recommendedName>
</protein>
<dbReference type="PROSITE" id="PS50057">
    <property type="entry name" value="FERM_3"/>
    <property type="match status" value="1"/>
</dbReference>
<dbReference type="InterPro" id="IPR014352">
    <property type="entry name" value="FERM/acyl-CoA-bd_prot_sf"/>
</dbReference>
<dbReference type="PANTHER" id="PTHR23280">
    <property type="entry name" value="4.1 G PROTEIN"/>
    <property type="match status" value="1"/>
</dbReference>
<dbReference type="InterPro" id="IPR000299">
    <property type="entry name" value="FERM_domain"/>
</dbReference>
<gene>
    <name evidence="8" type="primary">FRMD3</name>
</gene>
<keyword evidence="3 6" id="KW-1133">Transmembrane helix</keyword>
<dbReference type="Pfam" id="PF09380">
    <property type="entry name" value="FERM_C"/>
    <property type="match status" value="1"/>
</dbReference>
<keyword evidence="2 6" id="KW-0812">Transmembrane</keyword>
<dbReference type="InterPro" id="IPR018980">
    <property type="entry name" value="FERM_PH-like_C"/>
</dbReference>
<evidence type="ECO:0000313" key="9">
    <source>
        <dbReference type="Proteomes" id="UP000694546"/>
    </source>
</evidence>
<dbReference type="Proteomes" id="UP000694546">
    <property type="component" value="Chromosome 6"/>
</dbReference>
<evidence type="ECO:0000256" key="1">
    <source>
        <dbReference type="ARBA" id="ARBA00004167"/>
    </source>
</evidence>
<dbReference type="GO" id="GO:0031032">
    <property type="term" value="P:actomyosin structure organization"/>
    <property type="evidence" value="ECO:0007669"/>
    <property type="project" value="TreeGrafter"/>
</dbReference>
<feature type="transmembrane region" description="Helical" evidence="6">
    <location>
        <begin position="428"/>
        <end position="455"/>
    </location>
</feature>
<dbReference type="AlphaFoldDB" id="A0A8C5C7J4"/>
<dbReference type="PRINTS" id="PR00935">
    <property type="entry name" value="BAND41"/>
</dbReference>
<dbReference type="InterPro" id="IPR035963">
    <property type="entry name" value="FERM_2"/>
</dbReference>
<dbReference type="SUPFAM" id="SSF54236">
    <property type="entry name" value="Ubiquitin-like"/>
    <property type="match status" value="1"/>
</dbReference>
<dbReference type="GO" id="GO:0008092">
    <property type="term" value="F:cytoskeletal protein binding"/>
    <property type="evidence" value="ECO:0007669"/>
    <property type="project" value="InterPro"/>
</dbReference>
<dbReference type="SMART" id="SM01195">
    <property type="entry name" value="FA"/>
    <property type="match status" value="1"/>
</dbReference>